<evidence type="ECO:0000313" key="2">
    <source>
        <dbReference type="EMBL" id="SLN64569.1"/>
    </source>
</evidence>
<dbReference type="InterPro" id="IPR041657">
    <property type="entry name" value="HTH_17"/>
</dbReference>
<dbReference type="EMBL" id="FWFX01000012">
    <property type="protein sequence ID" value="SLN64569.1"/>
    <property type="molecule type" value="Genomic_DNA"/>
</dbReference>
<dbReference type="SUPFAM" id="SSF46955">
    <property type="entry name" value="Putative DNA-binding domain"/>
    <property type="match status" value="1"/>
</dbReference>
<evidence type="ECO:0000313" key="3">
    <source>
        <dbReference type="Proteomes" id="UP000193061"/>
    </source>
</evidence>
<name>A0A1X6ZXN2_9RHOB</name>
<dbReference type="Proteomes" id="UP000193061">
    <property type="component" value="Unassembled WGS sequence"/>
</dbReference>
<dbReference type="Gene3D" id="1.10.10.10">
    <property type="entry name" value="Winged helix-like DNA-binding domain superfamily/Winged helix DNA-binding domain"/>
    <property type="match status" value="1"/>
</dbReference>
<dbReference type="RefSeq" id="WP_234999572.1">
    <property type="nucleotide sequence ID" value="NZ_FWFX01000012.1"/>
</dbReference>
<dbReference type="InterPro" id="IPR009061">
    <property type="entry name" value="DNA-bd_dom_put_sf"/>
</dbReference>
<accession>A0A1X6ZXN2</accession>
<dbReference type="AlphaFoldDB" id="A0A1X6ZXN2"/>
<protein>
    <submittedName>
        <fullName evidence="2">Helix-turn-helix domain protein</fullName>
    </submittedName>
</protein>
<reference evidence="2 3" key="1">
    <citation type="submission" date="2017-03" db="EMBL/GenBank/DDBJ databases">
        <authorList>
            <person name="Afonso C.L."/>
            <person name="Miller P.J."/>
            <person name="Scott M.A."/>
            <person name="Spackman E."/>
            <person name="Goraichik I."/>
            <person name="Dimitrov K.M."/>
            <person name="Suarez D.L."/>
            <person name="Swayne D.E."/>
        </authorList>
    </citation>
    <scope>NUCLEOTIDE SEQUENCE [LARGE SCALE GENOMIC DNA]</scope>
    <source>
        <strain evidence="2 3">CECT 7450</strain>
    </source>
</reference>
<evidence type="ECO:0000259" key="1">
    <source>
        <dbReference type="Pfam" id="PF12728"/>
    </source>
</evidence>
<proteinExistence type="predicted"/>
<feature type="domain" description="Helix-turn-helix" evidence="1">
    <location>
        <begin position="27"/>
        <end position="72"/>
    </location>
</feature>
<organism evidence="2 3">
    <name type="scientific">Roseovarius albus</name>
    <dbReference type="NCBI Taxonomy" id="1247867"/>
    <lineage>
        <taxon>Bacteria</taxon>
        <taxon>Pseudomonadati</taxon>
        <taxon>Pseudomonadota</taxon>
        <taxon>Alphaproteobacteria</taxon>
        <taxon>Rhodobacterales</taxon>
        <taxon>Roseobacteraceae</taxon>
        <taxon>Roseovarius</taxon>
    </lineage>
</organism>
<dbReference type="InterPro" id="IPR036388">
    <property type="entry name" value="WH-like_DNA-bd_sf"/>
</dbReference>
<sequence>MLTNKPANDNNQPAMDYLDGFIDEKSAADFLCQSVRTIQKWRVTGFGPKFYKSGRSVRYRRRDLLAWAETRRCGNTSNYTAA</sequence>
<keyword evidence="3" id="KW-1185">Reference proteome</keyword>
<dbReference type="Pfam" id="PF12728">
    <property type="entry name" value="HTH_17"/>
    <property type="match status" value="1"/>
</dbReference>
<gene>
    <name evidence="2" type="ORF">ROA7450_03416</name>
</gene>